<organism evidence="2 3">
    <name type="scientific">Dimorphilus gyrociliatus</name>
    <dbReference type="NCBI Taxonomy" id="2664684"/>
    <lineage>
        <taxon>Eukaryota</taxon>
        <taxon>Metazoa</taxon>
        <taxon>Spiralia</taxon>
        <taxon>Lophotrochozoa</taxon>
        <taxon>Annelida</taxon>
        <taxon>Polychaeta</taxon>
        <taxon>Polychaeta incertae sedis</taxon>
        <taxon>Dinophilidae</taxon>
        <taxon>Dimorphilus</taxon>
    </lineage>
</organism>
<dbReference type="OrthoDB" id="741027at2759"/>
<evidence type="ECO:0000256" key="1">
    <source>
        <dbReference type="ARBA" id="ARBA00005598"/>
    </source>
</evidence>
<dbReference type="Proteomes" id="UP000549394">
    <property type="component" value="Unassembled WGS sequence"/>
</dbReference>
<evidence type="ECO:0000313" key="2">
    <source>
        <dbReference type="EMBL" id="CAD5117190.1"/>
    </source>
</evidence>
<comment type="similarity">
    <text evidence="1">Belongs to the NDRG family.</text>
</comment>
<sequence>MFNDDNDLEDIQLRETIPDSLKDNVSHDINREDIIDTGSCGKIKVQVSGEGKKRAIFTFHDIGLNGMSSFGGYFKHPRVLPILRDFNVYHINAPGQEDAAQNLSPSFKYPTMDQLSEMIYFIMKFYNVDRFIGFGSGAGGNILSRFSLMYPDKVDGLILINCTASKASWTEWGYQKVNIHNLNKGAITDRVKEYLIWHWFGNKTGTTNENLISSYSKYIEKCNPFNLGKFIESYIKRTDLRIIRETLPAKKKLARMIRCPVLLVTSDFSPHLNDTIEMNARLDPSNCSWVKFSCGGLIMEEEPIKLTESFRLFLQGMGFVSTLRN</sequence>
<dbReference type="InterPro" id="IPR004142">
    <property type="entry name" value="NDRG"/>
</dbReference>
<dbReference type="PANTHER" id="PTHR11034">
    <property type="entry name" value="N-MYC DOWNSTREAM REGULATED"/>
    <property type="match status" value="1"/>
</dbReference>
<name>A0A7I8VN92_9ANNE</name>
<protein>
    <submittedName>
        <fullName evidence="2">DgyrCDS5987</fullName>
    </submittedName>
</protein>
<dbReference type="Pfam" id="PF03096">
    <property type="entry name" value="Ndr"/>
    <property type="match status" value="1"/>
</dbReference>
<comment type="caution">
    <text evidence="2">The sequence shown here is derived from an EMBL/GenBank/DDBJ whole genome shotgun (WGS) entry which is preliminary data.</text>
</comment>
<dbReference type="Gene3D" id="3.40.50.1820">
    <property type="entry name" value="alpha/beta hydrolase"/>
    <property type="match status" value="1"/>
</dbReference>
<dbReference type="SUPFAM" id="SSF53474">
    <property type="entry name" value="alpha/beta-Hydrolases"/>
    <property type="match status" value="1"/>
</dbReference>
<dbReference type="EMBL" id="CAJFCJ010000007">
    <property type="protein sequence ID" value="CAD5117190.1"/>
    <property type="molecule type" value="Genomic_DNA"/>
</dbReference>
<accession>A0A7I8VN92</accession>
<evidence type="ECO:0000313" key="3">
    <source>
        <dbReference type="Proteomes" id="UP000549394"/>
    </source>
</evidence>
<proteinExistence type="inferred from homology"/>
<reference evidence="2 3" key="1">
    <citation type="submission" date="2020-08" db="EMBL/GenBank/DDBJ databases">
        <authorList>
            <person name="Hejnol A."/>
        </authorList>
    </citation>
    <scope>NUCLEOTIDE SEQUENCE [LARGE SCALE GENOMIC DNA]</scope>
</reference>
<keyword evidence="3" id="KW-1185">Reference proteome</keyword>
<dbReference type="AlphaFoldDB" id="A0A7I8VN92"/>
<dbReference type="InterPro" id="IPR029058">
    <property type="entry name" value="AB_hydrolase_fold"/>
</dbReference>
<gene>
    <name evidence="2" type="ORF">DGYR_LOCUS5745</name>
</gene>